<dbReference type="InterPro" id="IPR001054">
    <property type="entry name" value="A/G_cyclase"/>
</dbReference>
<organism evidence="9 10">
    <name type="scientific">candidate division CSSED10-310 bacterium</name>
    <dbReference type="NCBI Taxonomy" id="2855610"/>
    <lineage>
        <taxon>Bacteria</taxon>
        <taxon>Bacteria division CSSED10-310</taxon>
    </lineage>
</organism>
<evidence type="ECO:0000256" key="2">
    <source>
        <dbReference type="ARBA" id="ARBA00022692"/>
    </source>
</evidence>
<dbReference type="InterPro" id="IPR050401">
    <property type="entry name" value="Cyclic_nucleotide_synthase"/>
</dbReference>
<keyword evidence="3" id="KW-0547">Nucleotide-binding</keyword>
<keyword evidence="4 7" id="KW-1133">Transmembrane helix</keyword>
<sequence>MMKYLQTLFQIGIPNTMSPEDAKSIRMTNMATFAIQIFHPLAGGAMVIITDTFFLLPELALIELLSLFVYLFNRQGKYSLAIFYLGCLFNCHYVYLTIIFGNSLRFYIFIFLFSGRVLLIPESKRQLIIAVLFSDLILALTAILVPQFYGSCLHANSRQEILMNSLIDGVLFLGLITVALIGRSGALRAEKQLKSEQERSEKLLLNILPPEVAEQLKQGREIIADNYAEATVLFSDIVGFTALSRQLTPDQLIRLMNDIFSLFDDLAQKHGLEKIKTIGDGYMLAGGLPVQHRDHAVSVARMALDMHQALAKYCQQNNKTLNIRTGIDTGPVVAGVIGKSKFAYDLWGPMVNTASRMESSGFAGRIQVTETFYQKVKNRFDLQPHGSVKIKGIGRMKTWFLIDEKR</sequence>
<dbReference type="InterPro" id="IPR029787">
    <property type="entry name" value="Nucleotide_cyclase"/>
</dbReference>
<accession>A0ABV6Z5C3</accession>
<dbReference type="CDD" id="cd07302">
    <property type="entry name" value="CHD"/>
    <property type="match status" value="1"/>
</dbReference>
<proteinExistence type="predicted"/>
<dbReference type="Gene3D" id="3.30.70.1230">
    <property type="entry name" value="Nucleotide cyclase"/>
    <property type="match status" value="1"/>
</dbReference>
<comment type="caution">
    <text evidence="9">The sequence shown here is derived from an EMBL/GenBank/DDBJ whole genome shotgun (WGS) entry which is preliminary data.</text>
</comment>
<evidence type="ECO:0000256" key="3">
    <source>
        <dbReference type="ARBA" id="ARBA00022741"/>
    </source>
</evidence>
<reference evidence="9 10" key="1">
    <citation type="submission" date="2024-09" db="EMBL/GenBank/DDBJ databases">
        <title>Laminarin stimulates single cell rates of sulfate reduction while oxygen inhibits transcriptomic activity in coastal marine sediment.</title>
        <authorList>
            <person name="Lindsay M."/>
            <person name="Orcutt B."/>
            <person name="Emerson D."/>
            <person name="Stepanauskas R."/>
            <person name="D'Angelo T."/>
        </authorList>
    </citation>
    <scope>NUCLEOTIDE SEQUENCE [LARGE SCALE GENOMIC DNA]</scope>
    <source>
        <strain evidence="9">SAG AM-311-K15</strain>
    </source>
</reference>
<evidence type="ECO:0000313" key="10">
    <source>
        <dbReference type="Proteomes" id="UP001594351"/>
    </source>
</evidence>
<feature type="transmembrane region" description="Helical" evidence="7">
    <location>
        <begin position="161"/>
        <end position="182"/>
    </location>
</feature>
<name>A0ABV6Z5C3_UNCC1</name>
<evidence type="ECO:0000313" key="9">
    <source>
        <dbReference type="EMBL" id="MFC1853620.1"/>
    </source>
</evidence>
<keyword evidence="5 7" id="KW-0472">Membrane</keyword>
<evidence type="ECO:0000259" key="8">
    <source>
        <dbReference type="PROSITE" id="PS50125"/>
    </source>
</evidence>
<dbReference type="PANTHER" id="PTHR11920">
    <property type="entry name" value="GUANYLYL CYCLASE"/>
    <property type="match status" value="1"/>
</dbReference>
<feature type="transmembrane region" description="Helical" evidence="7">
    <location>
        <begin position="80"/>
        <end position="98"/>
    </location>
</feature>
<feature type="transmembrane region" description="Helical" evidence="7">
    <location>
        <begin position="30"/>
        <end position="49"/>
    </location>
</feature>
<dbReference type="PANTHER" id="PTHR11920:SF335">
    <property type="entry name" value="GUANYLATE CYCLASE"/>
    <property type="match status" value="1"/>
</dbReference>
<dbReference type="SMART" id="SM00044">
    <property type="entry name" value="CYCc"/>
    <property type="match status" value="1"/>
</dbReference>
<dbReference type="Pfam" id="PF00211">
    <property type="entry name" value="Guanylate_cyc"/>
    <property type="match status" value="1"/>
</dbReference>
<keyword evidence="2 7" id="KW-0812">Transmembrane</keyword>
<dbReference type="PROSITE" id="PS50125">
    <property type="entry name" value="GUANYLATE_CYCLASE_2"/>
    <property type="match status" value="1"/>
</dbReference>
<feature type="transmembrane region" description="Helical" evidence="7">
    <location>
        <begin position="104"/>
        <end position="120"/>
    </location>
</feature>
<dbReference type="SUPFAM" id="SSF55073">
    <property type="entry name" value="Nucleotide cyclase"/>
    <property type="match status" value="1"/>
</dbReference>
<evidence type="ECO:0000256" key="5">
    <source>
        <dbReference type="ARBA" id="ARBA00023136"/>
    </source>
</evidence>
<protein>
    <submittedName>
        <fullName evidence="9">Adenylate/guanylate cyclase domain-containing protein</fullName>
    </submittedName>
</protein>
<keyword evidence="10" id="KW-1185">Reference proteome</keyword>
<evidence type="ECO:0000256" key="1">
    <source>
        <dbReference type="ARBA" id="ARBA00004370"/>
    </source>
</evidence>
<feature type="transmembrane region" description="Helical" evidence="7">
    <location>
        <begin position="55"/>
        <end position="73"/>
    </location>
</feature>
<dbReference type="Proteomes" id="UP001594351">
    <property type="component" value="Unassembled WGS sequence"/>
</dbReference>
<evidence type="ECO:0000256" key="6">
    <source>
        <dbReference type="ARBA" id="ARBA00023239"/>
    </source>
</evidence>
<evidence type="ECO:0000256" key="4">
    <source>
        <dbReference type="ARBA" id="ARBA00022989"/>
    </source>
</evidence>
<comment type="subcellular location">
    <subcellularLocation>
        <location evidence="1">Membrane</location>
    </subcellularLocation>
</comment>
<gene>
    <name evidence="9" type="ORF">ACFL27_25835</name>
</gene>
<feature type="domain" description="Guanylate cyclase" evidence="8">
    <location>
        <begin position="231"/>
        <end position="358"/>
    </location>
</feature>
<evidence type="ECO:0000256" key="7">
    <source>
        <dbReference type="SAM" id="Phobius"/>
    </source>
</evidence>
<feature type="transmembrane region" description="Helical" evidence="7">
    <location>
        <begin position="127"/>
        <end position="149"/>
    </location>
</feature>
<keyword evidence="6" id="KW-0456">Lyase</keyword>
<dbReference type="EMBL" id="JBHPBY010000553">
    <property type="protein sequence ID" value="MFC1853620.1"/>
    <property type="molecule type" value="Genomic_DNA"/>
</dbReference>